<feature type="domain" description="Cytochrome c" evidence="5">
    <location>
        <begin position="44"/>
        <end position="112"/>
    </location>
</feature>
<keyword evidence="1" id="KW-0349">Heme</keyword>
<organism evidence="6 7">
    <name type="scientific">Candidatus Sedimenticola endophacoides</name>
    <dbReference type="NCBI Taxonomy" id="2548426"/>
    <lineage>
        <taxon>Bacteria</taxon>
        <taxon>Pseudomonadati</taxon>
        <taxon>Pseudomonadota</taxon>
        <taxon>Gammaproteobacteria</taxon>
        <taxon>Chromatiales</taxon>
        <taxon>Sedimenticolaceae</taxon>
        <taxon>Sedimenticola</taxon>
    </lineage>
</organism>
<dbReference type="InterPro" id="IPR009056">
    <property type="entry name" value="Cyt_c-like_dom"/>
</dbReference>
<evidence type="ECO:0000313" key="7">
    <source>
        <dbReference type="Proteomes" id="UP000250928"/>
    </source>
</evidence>
<dbReference type="EMBL" id="PQCO01000216">
    <property type="protein sequence ID" value="PUE00686.1"/>
    <property type="molecule type" value="Genomic_DNA"/>
</dbReference>
<keyword evidence="3" id="KW-0408">Iron</keyword>
<evidence type="ECO:0000313" key="6">
    <source>
        <dbReference type="EMBL" id="PUE00686.1"/>
    </source>
</evidence>
<name>A0A6N4DV52_9GAMM</name>
<gene>
    <name evidence="6" type="ORF">C3L24_09035</name>
</gene>
<comment type="caution">
    <text evidence="6">The sequence shown here is derived from an EMBL/GenBank/DDBJ whole genome shotgun (WGS) entry which is preliminary data.</text>
</comment>
<dbReference type="AlphaFoldDB" id="A0A6N4DV52"/>
<reference evidence="6 7" key="1">
    <citation type="submission" date="2018-01" db="EMBL/GenBank/DDBJ databases">
        <title>Novel co-symbiosis in the lucinid bivalve Phacoides pectinatus.</title>
        <authorList>
            <person name="Lim S.J."/>
            <person name="Davis B.G."/>
            <person name="Gill D.E."/>
            <person name="Engel A.S."/>
            <person name="Anderson L.C."/>
            <person name="Campbell B.J."/>
        </authorList>
    </citation>
    <scope>NUCLEOTIDE SEQUENCE [LARGE SCALE GENOMIC DNA]</scope>
    <source>
        <strain evidence="6">N3_P5</strain>
    </source>
</reference>
<dbReference type="Pfam" id="PF13442">
    <property type="entry name" value="Cytochrome_CBB3"/>
    <property type="match status" value="1"/>
</dbReference>
<dbReference type="GO" id="GO:0020037">
    <property type="term" value="F:heme binding"/>
    <property type="evidence" value="ECO:0007669"/>
    <property type="project" value="InterPro"/>
</dbReference>
<proteinExistence type="predicted"/>
<dbReference type="GO" id="GO:0046872">
    <property type="term" value="F:metal ion binding"/>
    <property type="evidence" value="ECO:0007669"/>
    <property type="project" value="UniProtKB-KW"/>
</dbReference>
<feature type="signal peptide" evidence="4">
    <location>
        <begin position="1"/>
        <end position="29"/>
    </location>
</feature>
<protein>
    <submittedName>
        <fullName evidence="6">Cytochrome c class I NirC</fullName>
    </submittedName>
</protein>
<sequence length="121" mass="12786">MGLVSGNTPKHQVLAALCLLLLLPPLATAAPPAATGPVSSERQAALRHLVRHDCGSCHGMRLEGGLGPSLKPAPLERFTTEQLALTITYGRPGTPMPPWGPFLTRPEALWIADALKQGKLP</sequence>
<keyword evidence="4" id="KW-0732">Signal</keyword>
<dbReference type="SUPFAM" id="SSF46626">
    <property type="entry name" value="Cytochrome c"/>
    <property type="match status" value="1"/>
</dbReference>
<accession>A0A6N4DV52</accession>
<dbReference type="GO" id="GO:0009055">
    <property type="term" value="F:electron transfer activity"/>
    <property type="evidence" value="ECO:0007669"/>
    <property type="project" value="InterPro"/>
</dbReference>
<dbReference type="InterPro" id="IPR036909">
    <property type="entry name" value="Cyt_c-like_dom_sf"/>
</dbReference>
<evidence type="ECO:0000259" key="5">
    <source>
        <dbReference type="Pfam" id="PF13442"/>
    </source>
</evidence>
<feature type="chain" id="PRO_5026833439" evidence="4">
    <location>
        <begin position="30"/>
        <end position="121"/>
    </location>
</feature>
<evidence type="ECO:0000256" key="2">
    <source>
        <dbReference type="ARBA" id="ARBA00022723"/>
    </source>
</evidence>
<evidence type="ECO:0000256" key="4">
    <source>
        <dbReference type="SAM" id="SignalP"/>
    </source>
</evidence>
<dbReference type="Gene3D" id="1.10.760.10">
    <property type="entry name" value="Cytochrome c-like domain"/>
    <property type="match status" value="1"/>
</dbReference>
<evidence type="ECO:0000256" key="3">
    <source>
        <dbReference type="ARBA" id="ARBA00023004"/>
    </source>
</evidence>
<evidence type="ECO:0000256" key="1">
    <source>
        <dbReference type="ARBA" id="ARBA00022617"/>
    </source>
</evidence>
<keyword evidence="2" id="KW-0479">Metal-binding</keyword>
<dbReference type="Proteomes" id="UP000250928">
    <property type="component" value="Unassembled WGS sequence"/>
</dbReference>